<proteinExistence type="inferred from homology"/>
<gene>
    <name evidence="6" type="ORF">GCM10009554_74280</name>
</gene>
<dbReference type="InterPro" id="IPR005952">
    <property type="entry name" value="Phosphogly_mut1"/>
</dbReference>
<comment type="caution">
    <text evidence="6">The sequence shown here is derived from an EMBL/GenBank/DDBJ whole genome shotgun (WGS) entry which is preliminary data.</text>
</comment>
<evidence type="ECO:0000256" key="5">
    <source>
        <dbReference type="SAM" id="MobiDB-lite"/>
    </source>
</evidence>
<name>A0ABN1RME9_9ACTN</name>
<keyword evidence="3" id="KW-0324">Glycolysis</keyword>
<accession>A0ABN1RME9</accession>
<comment type="similarity">
    <text evidence="1">Belongs to the phosphoglycerate mutase family. BPG-dependent PGAM subfamily.</text>
</comment>
<evidence type="ECO:0000313" key="7">
    <source>
        <dbReference type="Proteomes" id="UP001500542"/>
    </source>
</evidence>
<reference evidence="6 7" key="1">
    <citation type="journal article" date="2019" name="Int. J. Syst. Evol. Microbiol.">
        <title>The Global Catalogue of Microorganisms (GCM) 10K type strain sequencing project: providing services to taxonomists for standard genome sequencing and annotation.</title>
        <authorList>
            <consortium name="The Broad Institute Genomics Platform"/>
            <consortium name="The Broad Institute Genome Sequencing Center for Infectious Disease"/>
            <person name="Wu L."/>
            <person name="Ma J."/>
        </authorList>
    </citation>
    <scope>NUCLEOTIDE SEQUENCE [LARGE SCALE GENOMIC DNA]</scope>
    <source>
        <strain evidence="6 7">JCM 10977</strain>
    </source>
</reference>
<feature type="compositionally biased region" description="Basic and acidic residues" evidence="5">
    <location>
        <begin position="86"/>
        <end position="101"/>
    </location>
</feature>
<evidence type="ECO:0000256" key="4">
    <source>
        <dbReference type="ARBA" id="ARBA00023235"/>
    </source>
</evidence>
<evidence type="ECO:0000256" key="2">
    <source>
        <dbReference type="ARBA" id="ARBA00012028"/>
    </source>
</evidence>
<evidence type="ECO:0000256" key="1">
    <source>
        <dbReference type="ARBA" id="ARBA00006717"/>
    </source>
</evidence>
<dbReference type="SUPFAM" id="SSF53254">
    <property type="entry name" value="Phosphoglycerate mutase-like"/>
    <property type="match status" value="1"/>
</dbReference>
<dbReference type="Gene3D" id="3.40.50.1240">
    <property type="entry name" value="Phosphoglycerate mutase-like"/>
    <property type="match status" value="1"/>
</dbReference>
<sequence length="172" mass="19430">MPTTLIYETHATTLDNEQGIATGWLPGELSAAGRQEAVELGMRRQGVDVVFSSDLRRAVQTVELAGLEAPHFVDWRLRECNYGELNGRPRPELEPRRDRVDTPFPGGQSYREVVESTRSFLTDIRRLYDGAQVLLVAHSANRWALQHLLAEESLEELVAAPFDWQPGWIYGV</sequence>
<dbReference type="Proteomes" id="UP001500542">
    <property type="component" value="Unassembled WGS sequence"/>
</dbReference>
<dbReference type="RefSeq" id="WP_343981736.1">
    <property type="nucleotide sequence ID" value="NZ_BAAAHK010000021.1"/>
</dbReference>
<dbReference type="PANTHER" id="PTHR11931">
    <property type="entry name" value="PHOSPHOGLYCERATE MUTASE"/>
    <property type="match status" value="1"/>
</dbReference>
<dbReference type="Pfam" id="PF00300">
    <property type="entry name" value="His_Phos_1"/>
    <property type="match status" value="1"/>
</dbReference>
<evidence type="ECO:0000256" key="3">
    <source>
        <dbReference type="ARBA" id="ARBA00023152"/>
    </source>
</evidence>
<keyword evidence="7" id="KW-1185">Reference proteome</keyword>
<dbReference type="EC" id="5.4.2.11" evidence="2"/>
<keyword evidence="4" id="KW-0413">Isomerase</keyword>
<dbReference type="EMBL" id="BAAAHK010000021">
    <property type="protein sequence ID" value="GAA0959934.1"/>
    <property type="molecule type" value="Genomic_DNA"/>
</dbReference>
<dbReference type="InterPro" id="IPR013078">
    <property type="entry name" value="His_Pase_superF_clade-1"/>
</dbReference>
<protein>
    <recommendedName>
        <fullName evidence="2">phosphoglycerate mutase (2,3-diphosphoglycerate-dependent)</fullName>
        <ecNumber evidence="2">5.4.2.11</ecNumber>
    </recommendedName>
</protein>
<organism evidence="6 7">
    <name type="scientific">Kribbella koreensis</name>
    <dbReference type="NCBI Taxonomy" id="57909"/>
    <lineage>
        <taxon>Bacteria</taxon>
        <taxon>Bacillati</taxon>
        <taxon>Actinomycetota</taxon>
        <taxon>Actinomycetes</taxon>
        <taxon>Propionibacteriales</taxon>
        <taxon>Kribbellaceae</taxon>
        <taxon>Kribbella</taxon>
    </lineage>
</organism>
<dbReference type="SMART" id="SM00855">
    <property type="entry name" value="PGAM"/>
    <property type="match status" value="1"/>
</dbReference>
<dbReference type="CDD" id="cd07067">
    <property type="entry name" value="HP_PGM_like"/>
    <property type="match status" value="1"/>
</dbReference>
<feature type="region of interest" description="Disordered" evidence="5">
    <location>
        <begin position="86"/>
        <end position="108"/>
    </location>
</feature>
<evidence type="ECO:0000313" key="6">
    <source>
        <dbReference type="EMBL" id="GAA0959934.1"/>
    </source>
</evidence>
<dbReference type="InterPro" id="IPR029033">
    <property type="entry name" value="His_PPase_superfam"/>
</dbReference>